<evidence type="ECO:0000313" key="7">
    <source>
        <dbReference type="EMBL" id="AHE99243.1"/>
    </source>
</evidence>
<dbReference type="KEGG" id="tti:THITH_14280"/>
<dbReference type="FunFam" id="3.30.70.330:FF:000001">
    <property type="entry name" value="50S ribosomal protein L23"/>
    <property type="match status" value="1"/>
</dbReference>
<dbReference type="EMBL" id="CP007029">
    <property type="protein sequence ID" value="AHE99243.1"/>
    <property type="molecule type" value="Genomic_DNA"/>
</dbReference>
<evidence type="ECO:0000256" key="2">
    <source>
        <dbReference type="ARBA" id="ARBA00022730"/>
    </source>
</evidence>
<dbReference type="InterPro" id="IPR012677">
    <property type="entry name" value="Nucleotide-bd_a/b_plait_sf"/>
</dbReference>
<sequence length="98" mass="10904">MNPRLLQVILGPVVSEKSTAAGETSTHVFRVRPDATKQEIQQAVEKIFEVKVQSVRTLNMAGKMKRFGGRLGRRNHWKKAYVSLAAGEKIELGEGDQV</sequence>
<evidence type="ECO:0000256" key="1">
    <source>
        <dbReference type="ARBA" id="ARBA00006700"/>
    </source>
</evidence>
<evidence type="ECO:0000313" key="8">
    <source>
        <dbReference type="Proteomes" id="UP000005289"/>
    </source>
</evidence>
<protein>
    <recommendedName>
        <fullName evidence="6">Large ribosomal subunit protein uL23</fullName>
    </recommendedName>
</protein>
<comment type="function">
    <text evidence="6">One of the early assembly proteins it binds 23S rRNA. One of the proteins that surrounds the polypeptide exit tunnel on the outside of the ribosome. Forms the main docking site for trigger factor binding to the ribosome.</text>
</comment>
<dbReference type="STRING" id="713585.THITH_14280"/>
<reference evidence="7 8" key="1">
    <citation type="submission" date="2013-12" db="EMBL/GenBank/DDBJ databases">
        <authorList>
            <consortium name="DOE Joint Genome Institute"/>
            <person name="Muyzer G."/>
            <person name="Huntemann M."/>
            <person name="Han J."/>
            <person name="Chen A."/>
            <person name="Kyrpides N."/>
            <person name="Mavromatis K."/>
            <person name="Markowitz V."/>
            <person name="Palaniappan K."/>
            <person name="Ivanova N."/>
            <person name="Schaumberg A."/>
            <person name="Pati A."/>
            <person name="Liolios K."/>
            <person name="Nordberg H.P."/>
            <person name="Cantor M.N."/>
            <person name="Hua S.X."/>
            <person name="Woyke T."/>
        </authorList>
    </citation>
    <scope>NUCLEOTIDE SEQUENCE [LARGE SCALE GENOMIC DNA]</scope>
    <source>
        <strain evidence="7 8">ARh 1</strain>
    </source>
</reference>
<comment type="similarity">
    <text evidence="1 6">Belongs to the universal ribosomal protein uL23 family.</text>
</comment>
<name>W0DQI7_9GAMM</name>
<dbReference type="SUPFAM" id="SSF54189">
    <property type="entry name" value="Ribosomal proteins S24e, L23 and L15e"/>
    <property type="match status" value="1"/>
</dbReference>
<keyword evidence="8" id="KW-1185">Reference proteome</keyword>
<keyword evidence="5 6" id="KW-0687">Ribonucleoprotein</keyword>
<evidence type="ECO:0000256" key="3">
    <source>
        <dbReference type="ARBA" id="ARBA00022884"/>
    </source>
</evidence>
<evidence type="ECO:0000256" key="6">
    <source>
        <dbReference type="HAMAP-Rule" id="MF_01369"/>
    </source>
</evidence>
<dbReference type="PANTHER" id="PTHR11620">
    <property type="entry name" value="60S RIBOSOMAL PROTEIN L23A"/>
    <property type="match status" value="1"/>
</dbReference>
<dbReference type="GO" id="GO:0019843">
    <property type="term" value="F:rRNA binding"/>
    <property type="evidence" value="ECO:0007669"/>
    <property type="project" value="UniProtKB-UniRule"/>
</dbReference>
<dbReference type="GO" id="GO:0005840">
    <property type="term" value="C:ribosome"/>
    <property type="evidence" value="ECO:0007669"/>
    <property type="project" value="UniProtKB-KW"/>
</dbReference>
<dbReference type="HAMAP" id="MF_01369_B">
    <property type="entry name" value="Ribosomal_uL23_B"/>
    <property type="match status" value="1"/>
</dbReference>
<comment type="subunit">
    <text evidence="6">Part of the 50S ribosomal subunit. Contacts protein L29, and trigger factor when it is bound to the ribosome.</text>
</comment>
<dbReference type="GO" id="GO:0006412">
    <property type="term" value="P:translation"/>
    <property type="evidence" value="ECO:0007669"/>
    <property type="project" value="UniProtKB-UniRule"/>
</dbReference>
<dbReference type="GO" id="GO:0003735">
    <property type="term" value="F:structural constituent of ribosome"/>
    <property type="evidence" value="ECO:0007669"/>
    <property type="project" value="InterPro"/>
</dbReference>
<dbReference type="AlphaFoldDB" id="W0DQI7"/>
<proteinExistence type="inferred from homology"/>
<gene>
    <name evidence="6" type="primary">rplW</name>
    <name evidence="7" type="ORF">THITH_14280</name>
</gene>
<evidence type="ECO:0000256" key="4">
    <source>
        <dbReference type="ARBA" id="ARBA00022980"/>
    </source>
</evidence>
<dbReference type="Pfam" id="PF00276">
    <property type="entry name" value="Ribosomal_L23"/>
    <property type="match status" value="1"/>
</dbReference>
<dbReference type="Proteomes" id="UP000005289">
    <property type="component" value="Chromosome"/>
</dbReference>
<keyword evidence="2 6" id="KW-0699">rRNA-binding</keyword>
<evidence type="ECO:0000256" key="5">
    <source>
        <dbReference type="ARBA" id="ARBA00023274"/>
    </source>
</evidence>
<dbReference type="RefSeq" id="WP_006747224.1">
    <property type="nucleotide sequence ID" value="NZ_CP007029.1"/>
</dbReference>
<keyword evidence="3 6" id="KW-0694">RNA-binding</keyword>
<dbReference type="InterPro" id="IPR012678">
    <property type="entry name" value="Ribosomal_uL23/eL15/eS24_sf"/>
</dbReference>
<dbReference type="NCBIfam" id="NF004363">
    <property type="entry name" value="PRK05738.2-4"/>
    <property type="match status" value="1"/>
</dbReference>
<dbReference type="GO" id="GO:1990904">
    <property type="term" value="C:ribonucleoprotein complex"/>
    <property type="evidence" value="ECO:0007669"/>
    <property type="project" value="UniProtKB-KW"/>
</dbReference>
<dbReference type="HOGENOM" id="CLU_037562_3_1_6"/>
<dbReference type="Gene3D" id="3.30.70.330">
    <property type="match status" value="1"/>
</dbReference>
<dbReference type="OrthoDB" id="9793353at2"/>
<dbReference type="NCBIfam" id="NF004359">
    <property type="entry name" value="PRK05738.1-3"/>
    <property type="match status" value="1"/>
</dbReference>
<accession>W0DQI7</accession>
<keyword evidence="4 6" id="KW-0689">Ribosomal protein</keyword>
<dbReference type="InterPro" id="IPR013025">
    <property type="entry name" value="Ribosomal_uL23-like"/>
</dbReference>
<organism evidence="7 8">
    <name type="scientific">Thioalkalivibrio paradoxus ARh 1</name>
    <dbReference type="NCBI Taxonomy" id="713585"/>
    <lineage>
        <taxon>Bacteria</taxon>
        <taxon>Pseudomonadati</taxon>
        <taxon>Pseudomonadota</taxon>
        <taxon>Gammaproteobacteria</taxon>
        <taxon>Chromatiales</taxon>
        <taxon>Ectothiorhodospiraceae</taxon>
        <taxon>Thioalkalivibrio</taxon>
    </lineage>
</organism>